<keyword evidence="3" id="KW-1185">Reference proteome</keyword>
<proteinExistence type="predicted"/>
<dbReference type="STRING" id="1445510.YC6258_05613"/>
<dbReference type="HOGENOM" id="CLU_1060752_0_0_6"/>
<dbReference type="Pfam" id="PF03050">
    <property type="entry name" value="DDE_Tnp_IS66"/>
    <property type="match status" value="1"/>
</dbReference>
<dbReference type="InterPro" id="IPR052344">
    <property type="entry name" value="Transposase-related"/>
</dbReference>
<evidence type="ECO:0000259" key="1">
    <source>
        <dbReference type="Pfam" id="PF03050"/>
    </source>
</evidence>
<accession>A0A0C5VTX9</accession>
<gene>
    <name evidence="2" type="ORF">YC6258_05613</name>
</gene>
<dbReference type="OrthoDB" id="9800877at2"/>
<dbReference type="EMBL" id="CP007142">
    <property type="protein sequence ID" value="AJQ97641.1"/>
    <property type="molecule type" value="Genomic_DNA"/>
</dbReference>
<dbReference type="KEGG" id="gsn:YC6258_05613"/>
<name>A0A0C5VTX9_9GAMM</name>
<protein>
    <recommendedName>
        <fullName evidence="1">Transposase IS66 central domain-containing protein</fullName>
    </recommendedName>
</protein>
<evidence type="ECO:0000313" key="3">
    <source>
        <dbReference type="Proteomes" id="UP000032266"/>
    </source>
</evidence>
<dbReference type="PANTHER" id="PTHR33678:SF1">
    <property type="entry name" value="BLL1576 PROTEIN"/>
    <property type="match status" value="1"/>
</dbReference>
<feature type="domain" description="Transposase IS66 central" evidence="1">
    <location>
        <begin position="67"/>
        <end position="214"/>
    </location>
</feature>
<organism evidence="2 3">
    <name type="scientific">Gynuella sunshinyii YC6258</name>
    <dbReference type="NCBI Taxonomy" id="1445510"/>
    <lineage>
        <taxon>Bacteria</taxon>
        <taxon>Pseudomonadati</taxon>
        <taxon>Pseudomonadota</taxon>
        <taxon>Gammaproteobacteria</taxon>
        <taxon>Oceanospirillales</taxon>
        <taxon>Saccharospirillaceae</taxon>
        <taxon>Gynuella</taxon>
    </lineage>
</organism>
<sequence length="262" mass="30327">MSPETENVIVKTGYFPFKSTKNTESNVAYGHSLTIIKVYSDTDNYNTFWKITMIDSKAAALMNPVQQKNLMRQKCQPCTRRLSEDQLRLFDPESVQTDLPAAKNEPTIILVRWIKKFTAAREQSLNVEQHSQRRQDKAVPLLANCKIRQNSQTAPPKPVLGKTTQYSLNQCSRLVRYYENGLPDLNNNADERAIWPFAAGRMHWFFANTSRGGRTNVFFHHFIETCQLQGHEPYTYLKHLFKSCPNRPVRKTAKSYCSVIWM</sequence>
<reference evidence="2 3" key="1">
    <citation type="submission" date="2014-01" db="EMBL/GenBank/DDBJ databases">
        <title>Full genme sequencing of cellulolytic bacterium Gynuella sunshinyii YC6258T gen. nov., sp. nov.</title>
        <authorList>
            <person name="Khan H."/>
            <person name="Chung E.J."/>
            <person name="Chung Y.R."/>
        </authorList>
    </citation>
    <scope>NUCLEOTIDE SEQUENCE [LARGE SCALE GENOMIC DNA]</scope>
    <source>
        <strain evidence="2 3">YC6258</strain>
    </source>
</reference>
<evidence type="ECO:0000313" key="2">
    <source>
        <dbReference type="EMBL" id="AJQ97641.1"/>
    </source>
</evidence>
<dbReference type="InterPro" id="IPR004291">
    <property type="entry name" value="Transposase_IS66_central"/>
</dbReference>
<dbReference type="AlphaFoldDB" id="A0A0C5VTX9"/>
<dbReference type="PANTHER" id="PTHR33678">
    <property type="entry name" value="BLL1576 PROTEIN"/>
    <property type="match status" value="1"/>
</dbReference>
<dbReference type="Proteomes" id="UP000032266">
    <property type="component" value="Chromosome"/>
</dbReference>